<dbReference type="KEGG" id="psuu:Psuf_022900"/>
<accession>A0A6F8YFY1</accession>
<dbReference type="GO" id="GO:0046559">
    <property type="term" value="F:alpha-glucuronidase activity"/>
    <property type="evidence" value="ECO:0007669"/>
    <property type="project" value="InterPro"/>
</dbReference>
<protein>
    <recommendedName>
        <fullName evidence="1">Glycosyl hydrolase family 67 C-terminal domain-containing protein</fullName>
    </recommendedName>
</protein>
<dbReference type="EMBL" id="AP022871">
    <property type="protein sequence ID" value="BCB84977.1"/>
    <property type="molecule type" value="Genomic_DNA"/>
</dbReference>
<gene>
    <name evidence="2" type="ORF">Psuf_022900</name>
</gene>
<evidence type="ECO:0000313" key="2">
    <source>
        <dbReference type="EMBL" id="BCB84977.1"/>
    </source>
</evidence>
<feature type="domain" description="Glycosyl hydrolase family 67 C-terminal" evidence="1">
    <location>
        <begin position="14"/>
        <end position="50"/>
    </location>
</feature>
<evidence type="ECO:0000259" key="1">
    <source>
        <dbReference type="Pfam" id="PF07477"/>
    </source>
</evidence>
<dbReference type="GO" id="GO:0005576">
    <property type="term" value="C:extracellular region"/>
    <property type="evidence" value="ECO:0007669"/>
    <property type="project" value="InterPro"/>
</dbReference>
<reference evidence="2 3" key="1">
    <citation type="submission" date="2020-03" db="EMBL/GenBank/DDBJ databases">
        <title>Whole genome shotgun sequence of Phytohabitans suffuscus NBRC 105367.</title>
        <authorList>
            <person name="Komaki H."/>
            <person name="Tamura T."/>
        </authorList>
    </citation>
    <scope>NUCLEOTIDE SEQUENCE [LARGE SCALE GENOMIC DNA]</scope>
    <source>
        <strain evidence="2 3">NBRC 105367</strain>
    </source>
</reference>
<dbReference type="RefSeq" id="WP_269476283.1">
    <property type="nucleotide sequence ID" value="NZ_AP022871.1"/>
</dbReference>
<organism evidence="2 3">
    <name type="scientific">Phytohabitans suffuscus</name>
    <dbReference type="NCBI Taxonomy" id="624315"/>
    <lineage>
        <taxon>Bacteria</taxon>
        <taxon>Bacillati</taxon>
        <taxon>Actinomycetota</taxon>
        <taxon>Actinomycetes</taxon>
        <taxon>Micromonosporales</taxon>
        <taxon>Micromonosporaceae</taxon>
    </lineage>
</organism>
<keyword evidence="3" id="KW-1185">Reference proteome</keyword>
<dbReference type="InterPro" id="IPR037054">
    <property type="entry name" value="A-glucoronidase_C_sf"/>
</dbReference>
<dbReference type="Pfam" id="PF07477">
    <property type="entry name" value="Glyco_hydro_67C"/>
    <property type="match status" value="1"/>
</dbReference>
<evidence type="ECO:0000313" key="3">
    <source>
        <dbReference type="Proteomes" id="UP000503011"/>
    </source>
</evidence>
<name>A0A6F8YFY1_9ACTN</name>
<dbReference type="InterPro" id="IPR011099">
    <property type="entry name" value="Glyco_hydro_67_C"/>
</dbReference>
<dbReference type="InterPro" id="IPR017853">
    <property type="entry name" value="GH"/>
</dbReference>
<proteinExistence type="predicted"/>
<dbReference type="AlphaFoldDB" id="A0A6F8YFY1"/>
<dbReference type="Proteomes" id="UP000503011">
    <property type="component" value="Chromosome"/>
</dbReference>
<dbReference type="SUPFAM" id="SSF51445">
    <property type="entry name" value="(Trans)glycosidases"/>
    <property type="match status" value="1"/>
</dbReference>
<reference evidence="2 3" key="2">
    <citation type="submission" date="2020-03" db="EMBL/GenBank/DDBJ databases">
        <authorList>
            <person name="Ichikawa N."/>
            <person name="Kimura A."/>
            <person name="Kitahashi Y."/>
            <person name="Uohara A."/>
        </authorList>
    </citation>
    <scope>NUCLEOTIDE SEQUENCE [LARGE SCALE GENOMIC DNA]</scope>
    <source>
        <strain evidence="2 3">NBRC 105367</strain>
    </source>
</reference>
<dbReference type="GO" id="GO:0045493">
    <property type="term" value="P:xylan catabolic process"/>
    <property type="evidence" value="ECO:0007669"/>
    <property type="project" value="InterPro"/>
</dbReference>
<sequence>MGAAGRPGRPDLDARVRERLDEQVRSAAEWRDQINTYFFRKSGVPDAKGRTIY</sequence>
<dbReference type="Gene3D" id="3.90.1330.10">
    <property type="entry name" value="Alpha-glucuronidase, C-terminal domain"/>
    <property type="match status" value="1"/>
</dbReference>